<dbReference type="EMBL" id="CAJNNW010033021">
    <property type="protein sequence ID" value="CAE8716704.1"/>
    <property type="molecule type" value="Genomic_DNA"/>
</dbReference>
<evidence type="ECO:0000256" key="1">
    <source>
        <dbReference type="SAM" id="MobiDB-lite"/>
    </source>
</evidence>
<protein>
    <submittedName>
        <fullName evidence="2">Uncharacterized protein</fullName>
    </submittedName>
</protein>
<feature type="region of interest" description="Disordered" evidence="1">
    <location>
        <begin position="1"/>
        <end position="23"/>
    </location>
</feature>
<accession>A0A813KZS8</accession>
<gene>
    <name evidence="2" type="ORF">PGLA2088_LOCUS39177</name>
</gene>
<organism evidence="2 3">
    <name type="scientific">Polarella glacialis</name>
    <name type="common">Dinoflagellate</name>
    <dbReference type="NCBI Taxonomy" id="89957"/>
    <lineage>
        <taxon>Eukaryota</taxon>
        <taxon>Sar</taxon>
        <taxon>Alveolata</taxon>
        <taxon>Dinophyceae</taxon>
        <taxon>Suessiales</taxon>
        <taxon>Suessiaceae</taxon>
        <taxon>Polarella</taxon>
    </lineage>
</organism>
<reference evidence="2" key="1">
    <citation type="submission" date="2021-02" db="EMBL/GenBank/DDBJ databases">
        <authorList>
            <person name="Dougan E. K."/>
            <person name="Rhodes N."/>
            <person name="Thang M."/>
            <person name="Chan C."/>
        </authorList>
    </citation>
    <scope>NUCLEOTIDE SEQUENCE</scope>
</reference>
<evidence type="ECO:0000313" key="2">
    <source>
        <dbReference type="EMBL" id="CAE8716704.1"/>
    </source>
</evidence>
<name>A0A813KZS8_POLGL</name>
<sequence length="133" mass="15004">VRNEPRAPLQGAHQSHAAAHRQGHELRGALRLRHGQMHRAWEVPGSLGELRHGGWLQRSRQLSFSQLHRVQVVPLPRGGVVQLAGQLWQHGVEPGRRRLQGRAGRRSLPPRSDPHRGRQLHLQLRGGRRDLAG</sequence>
<evidence type="ECO:0000313" key="3">
    <source>
        <dbReference type="Proteomes" id="UP000626109"/>
    </source>
</evidence>
<proteinExistence type="predicted"/>
<feature type="non-terminal residue" evidence="2">
    <location>
        <position position="133"/>
    </location>
</feature>
<dbReference type="AlphaFoldDB" id="A0A813KZS8"/>
<feature type="region of interest" description="Disordered" evidence="1">
    <location>
        <begin position="94"/>
        <end position="120"/>
    </location>
</feature>
<dbReference type="Proteomes" id="UP000626109">
    <property type="component" value="Unassembled WGS sequence"/>
</dbReference>
<comment type="caution">
    <text evidence="2">The sequence shown here is derived from an EMBL/GenBank/DDBJ whole genome shotgun (WGS) entry which is preliminary data.</text>
</comment>